<evidence type="ECO:0000256" key="11">
    <source>
        <dbReference type="PROSITE-ProRule" id="PRU01360"/>
    </source>
</evidence>
<evidence type="ECO:0000256" key="4">
    <source>
        <dbReference type="ARBA" id="ARBA00022452"/>
    </source>
</evidence>
<dbReference type="InterPro" id="IPR012910">
    <property type="entry name" value="Plug_dom"/>
</dbReference>
<accession>A0A450U432</accession>
<proteinExistence type="inferred from homology"/>
<comment type="subcellular location">
    <subcellularLocation>
        <location evidence="1 11">Cell outer membrane</location>
        <topology evidence="1 11">Multi-pass membrane protein</topology>
    </subcellularLocation>
</comment>
<evidence type="ECO:0000313" key="16">
    <source>
        <dbReference type="EMBL" id="VFJ78003.1"/>
    </source>
</evidence>
<keyword evidence="7 12" id="KW-0798">TonB box</keyword>
<evidence type="ECO:0000256" key="3">
    <source>
        <dbReference type="ARBA" id="ARBA00022448"/>
    </source>
</evidence>
<keyword evidence="9 16" id="KW-0675">Receptor</keyword>
<evidence type="ECO:0000256" key="9">
    <source>
        <dbReference type="ARBA" id="ARBA00023170"/>
    </source>
</evidence>
<dbReference type="Gene3D" id="2.40.170.20">
    <property type="entry name" value="TonB-dependent receptor, beta-barrel domain"/>
    <property type="match status" value="1"/>
</dbReference>
<evidence type="ECO:0000256" key="6">
    <source>
        <dbReference type="ARBA" id="ARBA00022729"/>
    </source>
</evidence>
<evidence type="ECO:0000256" key="5">
    <source>
        <dbReference type="ARBA" id="ARBA00022692"/>
    </source>
</evidence>
<keyword evidence="3 11" id="KW-0813">Transport</keyword>
<reference evidence="16" key="1">
    <citation type="submission" date="2019-02" db="EMBL/GenBank/DDBJ databases">
        <authorList>
            <person name="Gruber-Vodicka R. H."/>
            <person name="Seah K. B. B."/>
        </authorList>
    </citation>
    <scope>NUCLEOTIDE SEQUENCE</scope>
    <source>
        <strain evidence="16">BECK_BZ131</strain>
    </source>
</reference>
<feature type="domain" description="TonB-dependent receptor-like beta-barrel" evidence="14">
    <location>
        <begin position="220"/>
        <end position="624"/>
    </location>
</feature>
<keyword evidence="4 11" id="KW-1134">Transmembrane beta strand</keyword>
<evidence type="ECO:0000256" key="8">
    <source>
        <dbReference type="ARBA" id="ARBA00023136"/>
    </source>
</evidence>
<dbReference type="PANTHER" id="PTHR30069">
    <property type="entry name" value="TONB-DEPENDENT OUTER MEMBRANE RECEPTOR"/>
    <property type="match status" value="1"/>
</dbReference>
<keyword evidence="5 11" id="KW-0812">Transmembrane</keyword>
<comment type="similarity">
    <text evidence="2">Belongs to the TonB-dependent receptor family. Hemoglobin/haptoglobin binding protein subfamily.</text>
</comment>
<dbReference type="InterPro" id="IPR037066">
    <property type="entry name" value="Plug_dom_sf"/>
</dbReference>
<dbReference type="PROSITE" id="PS52016">
    <property type="entry name" value="TONB_DEPENDENT_REC_3"/>
    <property type="match status" value="1"/>
</dbReference>
<dbReference type="Gene3D" id="2.170.130.10">
    <property type="entry name" value="TonB-dependent receptor, plug domain"/>
    <property type="match status" value="1"/>
</dbReference>
<evidence type="ECO:0000256" key="10">
    <source>
        <dbReference type="ARBA" id="ARBA00023237"/>
    </source>
</evidence>
<evidence type="ECO:0000259" key="15">
    <source>
        <dbReference type="Pfam" id="PF07715"/>
    </source>
</evidence>
<name>A0A450U432_9GAMM</name>
<dbReference type="GO" id="GO:0044718">
    <property type="term" value="P:siderophore transmembrane transport"/>
    <property type="evidence" value="ECO:0007669"/>
    <property type="project" value="TreeGrafter"/>
</dbReference>
<keyword evidence="8 11" id="KW-0472">Membrane</keyword>
<dbReference type="Pfam" id="PF07715">
    <property type="entry name" value="Plug"/>
    <property type="match status" value="1"/>
</dbReference>
<organism evidence="16">
    <name type="scientific">Candidatus Kentrum sp. FW</name>
    <dbReference type="NCBI Taxonomy" id="2126338"/>
    <lineage>
        <taxon>Bacteria</taxon>
        <taxon>Pseudomonadati</taxon>
        <taxon>Pseudomonadota</taxon>
        <taxon>Gammaproteobacteria</taxon>
        <taxon>Candidatus Kentrum</taxon>
    </lineage>
</organism>
<evidence type="ECO:0000256" key="7">
    <source>
        <dbReference type="ARBA" id="ARBA00023077"/>
    </source>
</evidence>
<dbReference type="InterPro" id="IPR039426">
    <property type="entry name" value="TonB-dep_rcpt-like"/>
</dbReference>
<dbReference type="EMBL" id="CAADFE010000160">
    <property type="protein sequence ID" value="VFJ78003.1"/>
    <property type="molecule type" value="Genomic_DNA"/>
</dbReference>
<gene>
    <name evidence="16" type="ORF">BECKFW1821C_GA0114237_11606</name>
</gene>
<evidence type="ECO:0000256" key="13">
    <source>
        <dbReference type="SAM" id="SignalP"/>
    </source>
</evidence>
<dbReference type="InterPro" id="IPR036942">
    <property type="entry name" value="Beta-barrel_TonB_sf"/>
</dbReference>
<dbReference type="CDD" id="cd01347">
    <property type="entry name" value="ligand_gated_channel"/>
    <property type="match status" value="1"/>
</dbReference>
<sequence length="659" mass="72805">MKRIPLSIAAALCCTSFVFAEETIMLPEITVTATGSEKDSFDTSLPVNILDVGDLEEKIAVSVAEIFQKEPGVDVVTAGSGSVHPMIRGLHGERVLVLVNGIRLSEQRPGGNHVFSLDPAQIERVEVVRGPASVLYGSDAIGGVINFITREADEETAPDGYLDSEIDAQYEGATDGWKESAHLRFGQGRFNGYAGGSYKDTNNIETPEGGLANSFYDGYTVWGGGNYMGDGWKAHADYSFMEADIGIPSPATFAEDYFKDEKHHRLALGFEANEFGSATERFNIDFGWQRHNRHRYRRTITGNEINIWLDMDTYTLKPQMVLVPDDTHRVTFGLDTFYENATSDRTVPNPTFNGVPVIPDSTRLGLGAFVQDEITLGDRWIVTPGLRADWIKARTDGHLGHQLTEKKTSESSAVSGNLGLLYKVNNEVNLYGNVGRAFRAPTLLELYFHGPHDVGNDFGDPGLDPETSWNFDIGLKARTGRLQTSIGVFYNMIDDYIVKENQGGGDYRYMNYAEVSLYGAEASLDYELGGGFSTFASASYVRGENDDTGENLPDIPPLKGHYGVRYDAALDAKRRIWAELSGLTVANQNKTGSNERRTDGYTRGDVRIGVDLDKTWSFIAAVENFTDESYQDHLSSTWQEFGLNDQAGRNVKVMVKARF</sequence>
<protein>
    <submittedName>
        <fullName evidence="16">Hemoglobin/transferrin/lactoferrin receptor protein</fullName>
    </submittedName>
</protein>
<dbReference type="GO" id="GO:0009279">
    <property type="term" value="C:cell outer membrane"/>
    <property type="evidence" value="ECO:0007669"/>
    <property type="project" value="UniProtKB-SubCell"/>
</dbReference>
<evidence type="ECO:0000259" key="14">
    <source>
        <dbReference type="Pfam" id="PF00593"/>
    </source>
</evidence>
<feature type="chain" id="PRO_5019470503" evidence="13">
    <location>
        <begin position="21"/>
        <end position="659"/>
    </location>
</feature>
<dbReference type="SUPFAM" id="SSF56935">
    <property type="entry name" value="Porins"/>
    <property type="match status" value="1"/>
</dbReference>
<dbReference type="AlphaFoldDB" id="A0A450U432"/>
<dbReference type="GO" id="GO:0015344">
    <property type="term" value="F:siderophore uptake transmembrane transporter activity"/>
    <property type="evidence" value="ECO:0007669"/>
    <property type="project" value="TreeGrafter"/>
</dbReference>
<dbReference type="Pfam" id="PF00593">
    <property type="entry name" value="TonB_dep_Rec_b-barrel"/>
    <property type="match status" value="1"/>
</dbReference>
<evidence type="ECO:0000256" key="2">
    <source>
        <dbReference type="ARBA" id="ARBA00008143"/>
    </source>
</evidence>
<keyword evidence="6 13" id="KW-0732">Signal</keyword>
<feature type="domain" description="TonB-dependent receptor plug" evidence="15">
    <location>
        <begin position="42"/>
        <end position="144"/>
    </location>
</feature>
<dbReference type="PANTHER" id="PTHR30069:SF29">
    <property type="entry name" value="HEMOGLOBIN AND HEMOGLOBIN-HAPTOGLOBIN-BINDING PROTEIN 1-RELATED"/>
    <property type="match status" value="1"/>
</dbReference>
<dbReference type="InterPro" id="IPR000531">
    <property type="entry name" value="Beta-barrel_TonB"/>
</dbReference>
<keyword evidence="10 11" id="KW-0998">Cell outer membrane</keyword>
<evidence type="ECO:0000256" key="1">
    <source>
        <dbReference type="ARBA" id="ARBA00004571"/>
    </source>
</evidence>
<feature type="signal peptide" evidence="13">
    <location>
        <begin position="1"/>
        <end position="20"/>
    </location>
</feature>
<evidence type="ECO:0000256" key="12">
    <source>
        <dbReference type="RuleBase" id="RU003357"/>
    </source>
</evidence>